<keyword evidence="1 3" id="KW-0732">Signal</keyword>
<feature type="region of interest" description="Disordered" evidence="2">
    <location>
        <begin position="363"/>
        <end position="386"/>
    </location>
</feature>
<comment type="caution">
    <text evidence="5">The sequence shown here is derived from an EMBL/GenBank/DDBJ whole genome shotgun (WGS) entry which is preliminary data.</text>
</comment>
<protein>
    <submittedName>
        <fullName evidence="5">CRTAC1 family protein</fullName>
    </submittedName>
</protein>
<dbReference type="PANTHER" id="PTHR16026">
    <property type="entry name" value="CARTILAGE ACIDIC PROTEIN 1"/>
    <property type="match status" value="1"/>
</dbReference>
<reference evidence="6" key="1">
    <citation type="journal article" date="2019" name="Int. J. Syst. Evol. Microbiol.">
        <title>The Global Catalogue of Microorganisms (GCM) 10K type strain sequencing project: providing services to taxonomists for standard genome sequencing and annotation.</title>
        <authorList>
            <consortium name="The Broad Institute Genomics Platform"/>
            <consortium name="The Broad Institute Genome Sequencing Center for Infectious Disease"/>
            <person name="Wu L."/>
            <person name="Ma J."/>
        </authorList>
    </citation>
    <scope>NUCLEOTIDE SEQUENCE [LARGE SCALE GENOMIC DNA]</scope>
    <source>
        <strain evidence="6">CCUG 51308</strain>
    </source>
</reference>
<dbReference type="Proteomes" id="UP001596492">
    <property type="component" value="Unassembled WGS sequence"/>
</dbReference>
<dbReference type="InterPro" id="IPR011519">
    <property type="entry name" value="UnbV_ASPIC"/>
</dbReference>
<evidence type="ECO:0000256" key="3">
    <source>
        <dbReference type="SAM" id="SignalP"/>
    </source>
</evidence>
<evidence type="ECO:0000313" key="5">
    <source>
        <dbReference type="EMBL" id="MFC7292737.1"/>
    </source>
</evidence>
<dbReference type="Pfam" id="PF07593">
    <property type="entry name" value="UnbV_ASPIC"/>
    <property type="match status" value="1"/>
</dbReference>
<dbReference type="SUPFAM" id="SSF69318">
    <property type="entry name" value="Integrin alpha N-terminal domain"/>
    <property type="match status" value="1"/>
</dbReference>
<feature type="domain" description="ASPIC/UnbV" evidence="4">
    <location>
        <begin position="589"/>
        <end position="652"/>
    </location>
</feature>
<sequence>MLKMMLLSSAALIVLGGCATEVQKTVNGDAEKHAGTDIRFVDISDEIGLTSTPTWKYGGPSVSDLDGDGVYDFLLTNHHIEPAQTFWGNADGTLREGVNIATNDVHGIAAGDFDLDGDNDVLVSLGGGNGSTPQPPRMLRNDDGVFVDITEEAGISQLGARGRSVRWVDMDLDGDLDFLQINARQVIGEDKPRNILFENLGGGKFKYRNGGAFEKTEAERVLLTDIDGDHVTDLVTFSPLAIWKGGSDFSFKDVTDDVLPKAYQHAEFISAVADADIDNDGDFDLYVARGKTYYEIANNSVSYNGETQRLDIRDEGNKSHDGISFKAGDTITLSDFSHWARGKDLTFPVFLGSNKTQLKVVNAPDSGRDGGKITTDTPSAPTKVSADKAEGFPEVFGENGWYLGYVGDGEWRMEWHLDFNLAWDIRGSISGVEKVLPDWTPQNLDVPDILLRNDGGVFSDVSAQLPAESMHNNWGVTNGDFNNDGQTDFFVYRFGELRKRVPDVLLVNQGTQGFAANISHGANVLGEGGHGDMGAAFDYDFDGAVDLLSGDDDDGKWHLYKNQLAPDEARNYTLVRVGYSPKGTDPLAAEITVTAGGNTYVRRVGSAGAVHSQSVLNIAHFGLADAAQIDGIQVRWRDGETEEISNVSANEMINVGRHGVQDKGEN</sequence>
<proteinExistence type="predicted"/>
<dbReference type="InterPro" id="IPR028994">
    <property type="entry name" value="Integrin_alpha_N"/>
</dbReference>
<dbReference type="RefSeq" id="WP_382168415.1">
    <property type="nucleotide sequence ID" value="NZ_JBHTBR010000005.1"/>
</dbReference>
<dbReference type="InterPro" id="IPR027039">
    <property type="entry name" value="Crtac1"/>
</dbReference>
<dbReference type="PROSITE" id="PS51257">
    <property type="entry name" value="PROKAR_LIPOPROTEIN"/>
    <property type="match status" value="1"/>
</dbReference>
<keyword evidence="6" id="KW-1185">Reference proteome</keyword>
<accession>A0ABW2IPA6</accession>
<name>A0ABW2IPA6_9PROT</name>
<feature type="chain" id="PRO_5046753878" evidence="3">
    <location>
        <begin position="20"/>
        <end position="666"/>
    </location>
</feature>
<dbReference type="Pfam" id="PF13517">
    <property type="entry name" value="FG-GAP_3"/>
    <property type="match status" value="1"/>
</dbReference>
<dbReference type="EMBL" id="JBHTBR010000005">
    <property type="protein sequence ID" value="MFC7292737.1"/>
    <property type="molecule type" value="Genomic_DNA"/>
</dbReference>
<evidence type="ECO:0000259" key="4">
    <source>
        <dbReference type="Pfam" id="PF07593"/>
    </source>
</evidence>
<feature type="signal peptide" evidence="3">
    <location>
        <begin position="1"/>
        <end position="19"/>
    </location>
</feature>
<evidence type="ECO:0000256" key="2">
    <source>
        <dbReference type="SAM" id="MobiDB-lite"/>
    </source>
</evidence>
<evidence type="ECO:0000313" key="6">
    <source>
        <dbReference type="Proteomes" id="UP001596492"/>
    </source>
</evidence>
<dbReference type="InterPro" id="IPR013517">
    <property type="entry name" value="FG-GAP"/>
</dbReference>
<gene>
    <name evidence="5" type="ORF">ACFQS8_13980</name>
</gene>
<organism evidence="5 6">
    <name type="scientific">Hirschia litorea</name>
    <dbReference type="NCBI Taxonomy" id="1199156"/>
    <lineage>
        <taxon>Bacteria</taxon>
        <taxon>Pseudomonadati</taxon>
        <taxon>Pseudomonadota</taxon>
        <taxon>Alphaproteobacteria</taxon>
        <taxon>Hyphomonadales</taxon>
        <taxon>Hyphomonadaceae</taxon>
        <taxon>Hirschia</taxon>
    </lineage>
</organism>
<dbReference type="PANTHER" id="PTHR16026:SF0">
    <property type="entry name" value="CARTILAGE ACIDIC PROTEIN 1"/>
    <property type="match status" value="1"/>
</dbReference>
<evidence type="ECO:0000256" key="1">
    <source>
        <dbReference type="ARBA" id="ARBA00022729"/>
    </source>
</evidence>